<gene>
    <name evidence="8" type="ORF">Fot_29376</name>
</gene>
<name>A0ABD1TSH8_9LAMI</name>
<protein>
    <recommendedName>
        <fullName evidence="6">Probable Ufm1-specific protease</fullName>
    </recommendedName>
</protein>
<dbReference type="PROSITE" id="PS50206">
    <property type="entry name" value="RHODANESE_3"/>
    <property type="match status" value="1"/>
</dbReference>
<dbReference type="PANTHER" id="PTHR48153:SF2">
    <property type="entry name" value="UFM1-SPECIFIC PROTEASE 2"/>
    <property type="match status" value="1"/>
</dbReference>
<evidence type="ECO:0000259" key="7">
    <source>
        <dbReference type="PROSITE" id="PS50206"/>
    </source>
</evidence>
<reference evidence="9" key="1">
    <citation type="submission" date="2024-07" db="EMBL/GenBank/DDBJ databases">
        <title>Two chromosome-level genome assemblies of Korean endemic species Abeliophyllum distichum and Forsythia ovata (Oleaceae).</title>
        <authorList>
            <person name="Jang H."/>
        </authorList>
    </citation>
    <scope>NUCLEOTIDE SEQUENCE [LARGE SCALE GENOMIC DNA]</scope>
</reference>
<evidence type="ECO:0000313" key="9">
    <source>
        <dbReference type="Proteomes" id="UP001604277"/>
    </source>
</evidence>
<evidence type="ECO:0000256" key="2">
    <source>
        <dbReference type="ARBA" id="ARBA00022670"/>
    </source>
</evidence>
<keyword evidence="2 8" id="KW-0645">Protease</keyword>
<keyword evidence="5" id="KW-0788">Thiol protease</keyword>
<sequence length="659" mass="73633">MGKEITENGVEIRILCRRLVILKKESGIQWLIGSPFLPSLTIVSTLRCLHTLGSESLSPDLPKESDDLRSLLPKGFEVIGALITDDRNVLKIEKIVGSAISAVRNLRKSLYSNDNDNQVLIGAVIDLKNGVGERDVRFFTSRARNSGSVEKVSTIVYEDQPEKFVWDKGCIVRCELPIRLPLYYPLNTEDVEGIYTQAITDVECKFRDPQVTYLIEAHNSHSTGGPQPIVLHGTELNPPEELPENAFSIETARESTAKSLACSYFFSETKDTMPFTSVEENADKILVNIMFNRSRNSLKPVAPIAEYYPATEGAKLLVVDHKLEVLCYAAKELLLMDAVSKLLIPALIDQLHSLKNKISPSLLAEHPKLQPYHFMPSDFLHPITVLYELSYGETEMKQVEARRSLHLRLGLPFDRPLLRVANAISLSRTKDNTEGNSTQKGSSLLKDVHHGIPSSGVSGGFVSLVQGSYEYYHYLQDGFDDSGWGCAYRSLQTIISWFRLQHYTSVHVPSHREIQQSLVEIGDKDPSFIGSREWIGAIELSFVLDKLLGVSCKVINVRSGAELPEKCRELALHFENQGTPIMIGGGVLAYTLLGVDYNEATGDCAFLILDPHYTGNDDLKKIVNGGWCGWKKAVDSKGKHFFLHDKFYNLLLPQRPNMV</sequence>
<dbReference type="InterPro" id="IPR012462">
    <property type="entry name" value="UFSP1/2_DUB_cat"/>
</dbReference>
<evidence type="ECO:0000256" key="3">
    <source>
        <dbReference type="ARBA" id="ARBA00022786"/>
    </source>
</evidence>
<dbReference type="Proteomes" id="UP001604277">
    <property type="component" value="Unassembled WGS sequence"/>
</dbReference>
<proteinExistence type="inferred from homology"/>
<comment type="similarity">
    <text evidence="1">Belongs to the peptidase C78 family.</text>
</comment>
<dbReference type="Pfam" id="PF07910">
    <property type="entry name" value="Peptidase_C78"/>
    <property type="match status" value="1"/>
</dbReference>
<dbReference type="GO" id="GO:0006508">
    <property type="term" value="P:proteolysis"/>
    <property type="evidence" value="ECO:0007669"/>
    <property type="project" value="UniProtKB-KW"/>
</dbReference>
<dbReference type="InterPro" id="IPR038765">
    <property type="entry name" value="Papain-like_cys_pep_sf"/>
</dbReference>
<organism evidence="8 9">
    <name type="scientific">Forsythia ovata</name>
    <dbReference type="NCBI Taxonomy" id="205694"/>
    <lineage>
        <taxon>Eukaryota</taxon>
        <taxon>Viridiplantae</taxon>
        <taxon>Streptophyta</taxon>
        <taxon>Embryophyta</taxon>
        <taxon>Tracheophyta</taxon>
        <taxon>Spermatophyta</taxon>
        <taxon>Magnoliopsida</taxon>
        <taxon>eudicotyledons</taxon>
        <taxon>Gunneridae</taxon>
        <taxon>Pentapetalae</taxon>
        <taxon>asterids</taxon>
        <taxon>lamiids</taxon>
        <taxon>Lamiales</taxon>
        <taxon>Oleaceae</taxon>
        <taxon>Forsythieae</taxon>
        <taxon>Forsythia</taxon>
    </lineage>
</organism>
<dbReference type="InterPro" id="IPR001763">
    <property type="entry name" value="Rhodanese-like_dom"/>
</dbReference>
<evidence type="ECO:0000313" key="8">
    <source>
        <dbReference type="EMBL" id="KAL2515405.1"/>
    </source>
</evidence>
<evidence type="ECO:0000256" key="6">
    <source>
        <dbReference type="ARBA" id="ARBA00067779"/>
    </source>
</evidence>
<dbReference type="Gene3D" id="3.90.70.130">
    <property type="match status" value="1"/>
</dbReference>
<dbReference type="FunFam" id="3.90.70.130:FF:000001">
    <property type="entry name" value="Probable Ufm1-specific protease 2"/>
    <property type="match status" value="1"/>
</dbReference>
<dbReference type="EMBL" id="JBFOLJ010000008">
    <property type="protein sequence ID" value="KAL2515405.1"/>
    <property type="molecule type" value="Genomic_DNA"/>
</dbReference>
<keyword evidence="3" id="KW-0833">Ubl conjugation pathway</keyword>
<evidence type="ECO:0000256" key="4">
    <source>
        <dbReference type="ARBA" id="ARBA00022801"/>
    </source>
</evidence>
<keyword evidence="9" id="KW-1185">Reference proteome</keyword>
<evidence type="ECO:0000256" key="1">
    <source>
        <dbReference type="ARBA" id="ARBA00008552"/>
    </source>
</evidence>
<dbReference type="GO" id="GO:0071567">
    <property type="term" value="F:deUFMylase activity"/>
    <property type="evidence" value="ECO:0007669"/>
    <property type="project" value="UniProtKB-ARBA"/>
</dbReference>
<evidence type="ECO:0000256" key="5">
    <source>
        <dbReference type="ARBA" id="ARBA00022807"/>
    </source>
</evidence>
<dbReference type="AlphaFoldDB" id="A0ABD1TSH8"/>
<dbReference type="Pfam" id="PF20908">
    <property type="entry name" value="UfSP2_N"/>
    <property type="match status" value="1"/>
</dbReference>
<keyword evidence="4" id="KW-0378">Hydrolase</keyword>
<dbReference type="InterPro" id="IPR049387">
    <property type="entry name" value="UFSP2-like_2nd"/>
</dbReference>
<dbReference type="SUPFAM" id="SSF54001">
    <property type="entry name" value="Cysteine proteinases"/>
    <property type="match status" value="1"/>
</dbReference>
<accession>A0ABD1TSH8</accession>
<comment type="caution">
    <text evidence="8">The sequence shown here is derived from an EMBL/GenBank/DDBJ whole genome shotgun (WGS) entry which is preliminary data.</text>
</comment>
<feature type="domain" description="Rhodanese" evidence="7">
    <location>
        <begin position="621"/>
        <end position="639"/>
    </location>
</feature>
<dbReference type="PANTHER" id="PTHR48153">
    <property type="entry name" value="UFM1-SPECIFIC PROTEASE 2"/>
    <property type="match status" value="1"/>
</dbReference>